<protein>
    <submittedName>
        <fullName evidence="3">Kelch motif family protein</fullName>
    </submittedName>
</protein>
<dbReference type="Pfam" id="PF01344">
    <property type="entry name" value="Kelch_1"/>
    <property type="match status" value="1"/>
</dbReference>
<reference evidence="3 4" key="1">
    <citation type="submission" date="2014-06" db="EMBL/GenBank/DDBJ databases">
        <authorList>
            <person name="Swart Estienne"/>
        </authorList>
    </citation>
    <scope>NUCLEOTIDE SEQUENCE [LARGE SCALE GENOMIC DNA]</scope>
    <source>
        <strain evidence="3 4">130c</strain>
    </source>
</reference>
<dbReference type="PROSITE" id="PS00108">
    <property type="entry name" value="PROTEIN_KINASE_ST"/>
    <property type="match status" value="1"/>
</dbReference>
<evidence type="ECO:0000256" key="1">
    <source>
        <dbReference type="SAM" id="MobiDB-lite"/>
    </source>
</evidence>
<dbReference type="PROSITE" id="PS50011">
    <property type="entry name" value="PROTEIN_KINASE_DOM"/>
    <property type="match status" value="1"/>
</dbReference>
<dbReference type="GO" id="GO:0004672">
    <property type="term" value="F:protein kinase activity"/>
    <property type="evidence" value="ECO:0007669"/>
    <property type="project" value="InterPro"/>
</dbReference>
<accession>A0A078ACA0</accession>
<dbReference type="InterPro" id="IPR000719">
    <property type="entry name" value="Prot_kinase_dom"/>
</dbReference>
<dbReference type="OrthoDB" id="6350321at2759"/>
<dbReference type="GO" id="GO:0005524">
    <property type="term" value="F:ATP binding"/>
    <property type="evidence" value="ECO:0007669"/>
    <property type="project" value="InterPro"/>
</dbReference>
<dbReference type="PANTHER" id="PTHR24362:SF309">
    <property type="entry name" value="PROTEIN KINASE DOMAIN-CONTAINING PROTEIN"/>
    <property type="match status" value="1"/>
</dbReference>
<evidence type="ECO:0000313" key="4">
    <source>
        <dbReference type="Proteomes" id="UP000039865"/>
    </source>
</evidence>
<dbReference type="SMART" id="SM00220">
    <property type="entry name" value="S_TKc"/>
    <property type="match status" value="1"/>
</dbReference>
<keyword evidence="4" id="KW-1185">Reference proteome</keyword>
<dbReference type="InterPro" id="IPR008271">
    <property type="entry name" value="Ser/Thr_kinase_AS"/>
</dbReference>
<dbReference type="SMART" id="SM00612">
    <property type="entry name" value="Kelch"/>
    <property type="match status" value="1"/>
</dbReference>
<dbReference type="PANTHER" id="PTHR24362">
    <property type="entry name" value="SERINE/THREONINE-PROTEIN KINASE NEK"/>
    <property type="match status" value="1"/>
</dbReference>
<dbReference type="AlphaFoldDB" id="A0A078ACA0"/>
<evidence type="ECO:0000313" key="3">
    <source>
        <dbReference type="EMBL" id="CDW79880.1"/>
    </source>
</evidence>
<feature type="domain" description="Protein kinase" evidence="2">
    <location>
        <begin position="31"/>
        <end position="384"/>
    </location>
</feature>
<dbReference type="SUPFAM" id="SSF56112">
    <property type="entry name" value="Protein kinase-like (PK-like)"/>
    <property type="match status" value="1"/>
</dbReference>
<dbReference type="InterPro" id="IPR006652">
    <property type="entry name" value="Kelch_1"/>
</dbReference>
<dbReference type="InterPro" id="IPR015915">
    <property type="entry name" value="Kelch-typ_b-propeller"/>
</dbReference>
<dbReference type="Pfam" id="PF00069">
    <property type="entry name" value="Pkinase"/>
    <property type="match status" value="1"/>
</dbReference>
<dbReference type="Gene3D" id="1.10.510.10">
    <property type="entry name" value="Transferase(Phosphotransferase) domain 1"/>
    <property type="match status" value="1"/>
</dbReference>
<evidence type="ECO:0000259" key="2">
    <source>
        <dbReference type="PROSITE" id="PS50011"/>
    </source>
</evidence>
<name>A0A078ACA0_STYLE</name>
<dbReference type="InterPro" id="IPR011009">
    <property type="entry name" value="Kinase-like_dom_sf"/>
</dbReference>
<gene>
    <name evidence="3" type="primary">Contig15304.g16301</name>
    <name evidence="3" type="ORF">STYLEM_8872</name>
</gene>
<dbReference type="Gene3D" id="2.120.10.80">
    <property type="entry name" value="Kelch-type beta propeller"/>
    <property type="match status" value="1"/>
</dbReference>
<sequence>MDFKIQKKLYLKEFNKNLEKYVNHPLHEYKPANIQFLAQGGQSKILSFYSENMKRDLVIKIYQAKYFKQAESEFNNMHLLDHENILQVYQIGTIYVEDEDQNSRLRDTGSQINALDRAVDQIDNSLEEQKSLQDGEGSQDQDEVKEDIRDNVVIDEDKYLEDEDDDRAFDGQDADYFIIMEKADCTLLDDIQRRRAKKQPYTSDELIQIWSTIINVFTYCQLCGISHNDIKPSNILLVKNQDGQGGINNYIVKISDFGTSMNVSETRNIQLSNKDMMFTNYNKFMTPLYASPSILQKADKINYYLEDVFSLGVTFLQMVGLFSSDELLSFCLNSKQQKIQLALSKSQTKLTHFHQQLLSSMITFDSEERPSFIELKDLMETPQLNLNYNNEGYIQALFKEKVFSRLLQDQNGQVINQDDIEILKISQQQVYQDIPKESILDYHQSIMNEQKDENQIDIGKRVTQQFTRRIQGATLQIRKLQNNVTKLICGIPQFEQIDYRILAKAVFQSNELLVLDFIKPLDSNALLKLYKPIKPDTQLYHKERPHIFSSDCVTTVTPEGQIFVMGGKYKCSFARSTFEIILDVLKEQFAPQIQTTKLPIAYRYMKNVGHYYFQQRRELLAERASFGAFSTRKEIYIVGGQDNRQTELTKVESYDIKRDAWKIMPSLLKPRQLPTVCMFRSRFLYVFGGLNQSVKDSFIPKTISTIERLDVREGNSWEVINPVKNGLKIKGHSLASLQISANNILIFGSYFKSQEPFQDKILYFTFDHEKSVIKDFYQNNEERDKIQDGSFTDQVITNNGNIYAINTMSSEVKSSNVHQFCIDDFTIQLN</sequence>
<dbReference type="EMBL" id="CCKQ01008424">
    <property type="protein sequence ID" value="CDW79880.1"/>
    <property type="molecule type" value="Genomic_DNA"/>
</dbReference>
<proteinExistence type="predicted"/>
<dbReference type="Proteomes" id="UP000039865">
    <property type="component" value="Unassembled WGS sequence"/>
</dbReference>
<dbReference type="SUPFAM" id="SSF117281">
    <property type="entry name" value="Kelch motif"/>
    <property type="match status" value="1"/>
</dbReference>
<feature type="region of interest" description="Disordered" evidence="1">
    <location>
        <begin position="127"/>
        <end position="147"/>
    </location>
</feature>
<dbReference type="InParanoid" id="A0A078ACA0"/>
<organism evidence="3 4">
    <name type="scientific">Stylonychia lemnae</name>
    <name type="common">Ciliate</name>
    <dbReference type="NCBI Taxonomy" id="5949"/>
    <lineage>
        <taxon>Eukaryota</taxon>
        <taxon>Sar</taxon>
        <taxon>Alveolata</taxon>
        <taxon>Ciliophora</taxon>
        <taxon>Intramacronucleata</taxon>
        <taxon>Spirotrichea</taxon>
        <taxon>Stichotrichia</taxon>
        <taxon>Sporadotrichida</taxon>
        <taxon>Oxytrichidae</taxon>
        <taxon>Stylonychinae</taxon>
        <taxon>Stylonychia</taxon>
    </lineage>
</organism>